<protein>
    <submittedName>
        <fullName evidence="2">Uncharacterized protein</fullName>
    </submittedName>
</protein>
<dbReference type="Ensembl" id="ENSSMAT00000057654.1">
    <property type="protein sequence ID" value="ENSSMAP00000064944.1"/>
    <property type="gene ID" value="ENSSMAG00000036222.1"/>
</dbReference>
<dbReference type="Proteomes" id="UP000694558">
    <property type="component" value="Chromosome 14"/>
</dbReference>
<accession>A0A8D3DZI5</accession>
<name>A0A8D3DZI5_SCOMX</name>
<proteinExistence type="predicted"/>
<feature type="compositionally biased region" description="Basic and acidic residues" evidence="1">
    <location>
        <begin position="1"/>
        <end position="13"/>
    </location>
</feature>
<evidence type="ECO:0000256" key="1">
    <source>
        <dbReference type="SAM" id="MobiDB-lite"/>
    </source>
</evidence>
<sequence length="100" mass="12028">MFAPSEGERERRPLNKRSAKQIHDQQRQRTRVYIGGALRRWRALMRDRGFQSHAEVWCEPERGHVHRAVVMLTNIYMMLLLSYCHQTPDNIYIYHFLSKS</sequence>
<reference evidence="2" key="1">
    <citation type="submission" date="2023-05" db="EMBL/GenBank/DDBJ databases">
        <title>High-quality long-read genome of Scophthalmus maximus.</title>
        <authorList>
            <person name="Lien S."/>
            <person name="Martinez P."/>
        </authorList>
    </citation>
    <scope>NUCLEOTIDE SEQUENCE [LARGE SCALE GENOMIC DNA]</scope>
</reference>
<dbReference type="AlphaFoldDB" id="A0A8D3DZI5"/>
<reference evidence="2" key="2">
    <citation type="submission" date="2025-08" db="UniProtKB">
        <authorList>
            <consortium name="Ensembl"/>
        </authorList>
    </citation>
    <scope>IDENTIFICATION</scope>
</reference>
<evidence type="ECO:0000313" key="3">
    <source>
        <dbReference type="Proteomes" id="UP000694558"/>
    </source>
</evidence>
<organism evidence="2 3">
    <name type="scientific">Scophthalmus maximus</name>
    <name type="common">Turbot</name>
    <name type="synonym">Psetta maxima</name>
    <dbReference type="NCBI Taxonomy" id="52904"/>
    <lineage>
        <taxon>Eukaryota</taxon>
        <taxon>Metazoa</taxon>
        <taxon>Chordata</taxon>
        <taxon>Craniata</taxon>
        <taxon>Vertebrata</taxon>
        <taxon>Euteleostomi</taxon>
        <taxon>Actinopterygii</taxon>
        <taxon>Neopterygii</taxon>
        <taxon>Teleostei</taxon>
        <taxon>Neoteleostei</taxon>
        <taxon>Acanthomorphata</taxon>
        <taxon>Carangaria</taxon>
        <taxon>Pleuronectiformes</taxon>
        <taxon>Pleuronectoidei</taxon>
        <taxon>Scophthalmidae</taxon>
        <taxon>Scophthalmus</taxon>
    </lineage>
</organism>
<evidence type="ECO:0000313" key="2">
    <source>
        <dbReference type="Ensembl" id="ENSSMAP00000064944.1"/>
    </source>
</evidence>
<feature type="region of interest" description="Disordered" evidence="1">
    <location>
        <begin position="1"/>
        <end position="28"/>
    </location>
</feature>